<evidence type="ECO:0000256" key="11">
    <source>
        <dbReference type="PROSITE-ProRule" id="PRU00043"/>
    </source>
</evidence>
<evidence type="ECO:0000256" key="9">
    <source>
        <dbReference type="ARBA" id="ARBA00023136"/>
    </source>
</evidence>
<dbReference type="GO" id="GO:0005509">
    <property type="term" value="F:calcium ion binding"/>
    <property type="evidence" value="ECO:0007669"/>
    <property type="project" value="UniProtKB-UniRule"/>
</dbReference>
<proteinExistence type="predicted"/>
<keyword evidence="4" id="KW-0732">Signal</keyword>
<evidence type="ECO:0000256" key="8">
    <source>
        <dbReference type="ARBA" id="ARBA00022989"/>
    </source>
</evidence>
<dbReference type="FunFam" id="2.60.40.60:FF:000001">
    <property type="entry name" value="Protocadherin alpha 2"/>
    <property type="match status" value="1"/>
</dbReference>
<evidence type="ECO:0000256" key="4">
    <source>
        <dbReference type="ARBA" id="ARBA00022729"/>
    </source>
</evidence>
<dbReference type="OrthoDB" id="6252479at2759"/>
<evidence type="ECO:0000313" key="16">
    <source>
        <dbReference type="Proteomes" id="UP000545332"/>
    </source>
</evidence>
<dbReference type="FunFam" id="2.60.40.60:FF:000006">
    <property type="entry name" value="Protocadherin alpha 2"/>
    <property type="match status" value="1"/>
</dbReference>
<evidence type="ECO:0000256" key="1">
    <source>
        <dbReference type="ARBA" id="ARBA00004251"/>
    </source>
</evidence>
<dbReference type="SMART" id="SM00112">
    <property type="entry name" value="CA"/>
    <property type="match status" value="5"/>
</dbReference>
<keyword evidence="5" id="KW-0677">Repeat</keyword>
<dbReference type="CDD" id="cd11304">
    <property type="entry name" value="Cadherin_repeat"/>
    <property type="match status" value="5"/>
</dbReference>
<dbReference type="Pfam" id="PF08266">
    <property type="entry name" value="Cadherin_2"/>
    <property type="match status" value="1"/>
</dbReference>
<dbReference type="FunFam" id="2.60.40.60:FF:000007">
    <property type="entry name" value="Protocadherin alpha 2"/>
    <property type="match status" value="1"/>
</dbReference>
<accession>A0A7K4KDE2</accession>
<evidence type="ECO:0000256" key="6">
    <source>
        <dbReference type="ARBA" id="ARBA00022837"/>
    </source>
</evidence>
<evidence type="ECO:0000256" key="5">
    <source>
        <dbReference type="ARBA" id="ARBA00022737"/>
    </source>
</evidence>
<name>A0A7K4KDE2_9AVES</name>
<dbReference type="InterPro" id="IPR020894">
    <property type="entry name" value="Cadherin_CS"/>
</dbReference>
<evidence type="ECO:0000256" key="3">
    <source>
        <dbReference type="ARBA" id="ARBA00022692"/>
    </source>
</evidence>
<feature type="domain" description="Cadherin" evidence="14">
    <location>
        <begin position="476"/>
        <end position="585"/>
    </location>
</feature>
<dbReference type="InterPro" id="IPR013164">
    <property type="entry name" value="Cadherin_N"/>
</dbReference>
<keyword evidence="7" id="KW-0130">Cell adhesion</keyword>
<evidence type="ECO:0000256" key="2">
    <source>
        <dbReference type="ARBA" id="ARBA00022475"/>
    </source>
</evidence>
<keyword evidence="6 11" id="KW-0106">Calcium</keyword>
<evidence type="ECO:0000256" key="7">
    <source>
        <dbReference type="ARBA" id="ARBA00022889"/>
    </source>
</evidence>
<feature type="non-terminal residue" evidence="15">
    <location>
        <position position="730"/>
    </location>
</feature>
<dbReference type="AlphaFoldDB" id="A0A7K4KDE2"/>
<dbReference type="Gene3D" id="2.60.40.60">
    <property type="entry name" value="Cadherins"/>
    <property type="match status" value="6"/>
</dbReference>
<feature type="domain" description="Cadherin" evidence="14">
    <location>
        <begin position="179"/>
        <end position="265"/>
    </location>
</feature>
<keyword evidence="3 13" id="KW-0812">Transmembrane</keyword>
<evidence type="ECO:0000256" key="12">
    <source>
        <dbReference type="SAM" id="MobiDB-lite"/>
    </source>
</evidence>
<dbReference type="InterPro" id="IPR015919">
    <property type="entry name" value="Cadherin-like_sf"/>
</dbReference>
<feature type="compositionally biased region" description="Polar residues" evidence="12">
    <location>
        <begin position="160"/>
        <end position="170"/>
    </location>
</feature>
<dbReference type="FunFam" id="2.60.40.60:FF:000248">
    <property type="entry name" value="Protocadherin 10"/>
    <property type="match status" value="1"/>
</dbReference>
<feature type="domain" description="Cadherin" evidence="14">
    <location>
        <begin position="75"/>
        <end position="134"/>
    </location>
</feature>
<dbReference type="PROSITE" id="PS00232">
    <property type="entry name" value="CADHERIN_1"/>
    <property type="match status" value="3"/>
</dbReference>
<evidence type="ECO:0000256" key="13">
    <source>
        <dbReference type="SAM" id="Phobius"/>
    </source>
</evidence>
<dbReference type="Pfam" id="PF16492">
    <property type="entry name" value="Cadherin_C_2"/>
    <property type="match status" value="1"/>
</dbReference>
<protein>
    <submittedName>
        <fullName evidence="15">PCDGC protein</fullName>
    </submittedName>
</protein>
<keyword evidence="8 13" id="KW-1133">Transmembrane helix</keyword>
<evidence type="ECO:0000313" key="15">
    <source>
        <dbReference type="EMBL" id="NWI13966.1"/>
    </source>
</evidence>
<dbReference type="InterPro" id="IPR002126">
    <property type="entry name" value="Cadherin-like_dom"/>
</dbReference>
<dbReference type="EMBL" id="VWPX01008951">
    <property type="protein sequence ID" value="NWI13966.1"/>
    <property type="molecule type" value="Genomic_DNA"/>
</dbReference>
<dbReference type="PRINTS" id="PR00205">
    <property type="entry name" value="CADHERIN"/>
</dbReference>
<keyword evidence="10" id="KW-0325">Glycoprotein</keyword>
<keyword evidence="2" id="KW-1003">Cell membrane</keyword>
<dbReference type="InterPro" id="IPR032455">
    <property type="entry name" value="Cadherin_C"/>
</dbReference>
<reference evidence="15 16" key="1">
    <citation type="submission" date="2019-09" db="EMBL/GenBank/DDBJ databases">
        <title>Bird 10,000 Genomes (B10K) Project - Family phase.</title>
        <authorList>
            <person name="Zhang G."/>
        </authorList>
    </citation>
    <scope>NUCLEOTIDE SEQUENCE [LARGE SCALE GENOMIC DNA]</scope>
    <source>
        <strain evidence="15">B10K-MSB-42743</strain>
        <tissue evidence="15">Heart</tissue>
    </source>
</reference>
<dbReference type="PANTHER" id="PTHR24028">
    <property type="entry name" value="CADHERIN-87A"/>
    <property type="match status" value="1"/>
</dbReference>
<dbReference type="Proteomes" id="UP000545332">
    <property type="component" value="Unassembled WGS sequence"/>
</dbReference>
<evidence type="ECO:0000259" key="14">
    <source>
        <dbReference type="PROSITE" id="PS50268"/>
    </source>
</evidence>
<dbReference type="SUPFAM" id="SSF49313">
    <property type="entry name" value="Cadherin-like"/>
    <property type="match status" value="6"/>
</dbReference>
<feature type="region of interest" description="Disordered" evidence="12">
    <location>
        <begin position="145"/>
        <end position="191"/>
    </location>
</feature>
<sequence length="730" mass="78591">RVLLGQAMSGVPRRTLLWYTLVAAWELTCGLLRYSVPEEMQKGSFVGDVAKDLGLELSALRDGRARIADKSRRQYFVLNGKTGHLVTTERIDREKVCEAVDECVLRCEVIVEGEMKVYAIEVEVRDINDNAPTFKEVQLEEIMSETTAPGSRFPLRSAQDPDSGSNSLQHPGSRFPLRSAQDPDSGSNALQHYEMSGDEHFSLAVQMSLDGEKRPELVLAKALDREEAAFHYLVLTAVDGGDPARTGTARIRVVVLDANDNAPVFSQAVYTVRVREDVPVGSTLLTVSATDADDGINGNVTFSFQKISVKASEIFHLDTETGAITLVKSLDFEEGDSFELEVQAKDGGGLSDTAKVTITVTDVNDNAPELTVTSSLSAVPEDSPSGTVVALLHVQDRDSGANGEVRCSLDARLPFRLRSSLSNYYSVETSRELDREAVSEYNVTVRATDGGSPALWSSAVLTLRVLDVNDNAPVFAEARYSAWLPENNAKGALVLTVRAWDADWGENARVRYRLCEGQVRGAPLSSYVSVHAETGALYALRSFDYEEVREVGLWVRAEDGGAPALSSNVSVRLLIVDENDNAPQLLYPPPASAGTGAVAGWTGVELAPRSAEPGTLAGGSVTRWLVVAVAAVGFLLVAFLLVLLALRLRQCRRSRLLAAGSGTLRAVPASHFVGIEGVRAFLHSYAHDVSLTADSRKSQLGCPGGSCCNTLPAASPPDKCAPLLLPEETS</sequence>
<dbReference type="PROSITE" id="PS50268">
    <property type="entry name" value="CADHERIN_2"/>
    <property type="match status" value="5"/>
</dbReference>
<dbReference type="Pfam" id="PF00028">
    <property type="entry name" value="Cadherin"/>
    <property type="match status" value="4"/>
</dbReference>
<dbReference type="PANTHER" id="PTHR24028:SF234">
    <property type="entry name" value="PROTOCADHERIN GAMMA-A3"/>
    <property type="match status" value="1"/>
</dbReference>
<feature type="transmembrane region" description="Helical" evidence="13">
    <location>
        <begin position="624"/>
        <end position="646"/>
    </location>
</feature>
<dbReference type="FunFam" id="2.60.40.60:FF:000002">
    <property type="entry name" value="Protocadherin alpha 2"/>
    <property type="match status" value="1"/>
</dbReference>
<feature type="domain" description="Cadherin" evidence="14">
    <location>
        <begin position="371"/>
        <end position="475"/>
    </location>
</feature>
<evidence type="ECO:0000256" key="10">
    <source>
        <dbReference type="ARBA" id="ARBA00023180"/>
    </source>
</evidence>
<organism evidence="15 16">
    <name type="scientific">Crypturellus soui</name>
    <dbReference type="NCBI Taxonomy" id="458187"/>
    <lineage>
        <taxon>Eukaryota</taxon>
        <taxon>Metazoa</taxon>
        <taxon>Chordata</taxon>
        <taxon>Craniata</taxon>
        <taxon>Vertebrata</taxon>
        <taxon>Euteleostomi</taxon>
        <taxon>Archelosauria</taxon>
        <taxon>Archosauria</taxon>
        <taxon>Dinosauria</taxon>
        <taxon>Saurischia</taxon>
        <taxon>Theropoda</taxon>
        <taxon>Coelurosauria</taxon>
        <taxon>Aves</taxon>
        <taxon>Palaeognathae</taxon>
        <taxon>Tinamiformes</taxon>
        <taxon>Tinamidae</taxon>
        <taxon>Crypturellus</taxon>
    </lineage>
</organism>
<dbReference type="GO" id="GO:0005886">
    <property type="term" value="C:plasma membrane"/>
    <property type="evidence" value="ECO:0007669"/>
    <property type="project" value="UniProtKB-SubCell"/>
</dbReference>
<gene>
    <name evidence="15" type="primary">Pcdhga12_2</name>
    <name evidence="15" type="ORF">CRYSOU_R06137</name>
</gene>
<keyword evidence="9 13" id="KW-0472">Membrane</keyword>
<comment type="caution">
    <text evidence="15">The sequence shown here is derived from an EMBL/GenBank/DDBJ whole genome shotgun (WGS) entry which is preliminary data.</text>
</comment>
<comment type="subcellular location">
    <subcellularLocation>
        <location evidence="1">Cell membrane</location>
        <topology evidence="1">Single-pass type I membrane protein</topology>
    </subcellularLocation>
</comment>
<feature type="domain" description="Cadherin" evidence="14">
    <location>
        <begin position="266"/>
        <end position="370"/>
    </location>
</feature>
<dbReference type="GO" id="GO:0007156">
    <property type="term" value="P:homophilic cell adhesion via plasma membrane adhesion molecules"/>
    <property type="evidence" value="ECO:0007669"/>
    <property type="project" value="InterPro"/>
</dbReference>
<keyword evidence="16" id="KW-1185">Reference proteome</keyword>
<feature type="non-terminal residue" evidence="15">
    <location>
        <position position="1"/>
    </location>
</feature>
<dbReference type="InterPro" id="IPR050174">
    <property type="entry name" value="Protocadherin/Cadherin-CA"/>
</dbReference>